<dbReference type="PATRIC" id="fig|1641812.3.peg.3708"/>
<name>A0A0F6U6L4_MICAE</name>
<dbReference type="AlphaFoldDB" id="A0A0F6U6L4"/>
<sequence length="45" mass="5078">MKSNLICHLPSPHTPHPTPRSPGIRPRETLIAKETARLDTKVSHR</sequence>
<dbReference type="Proteomes" id="UP000034103">
    <property type="component" value="Chromosome"/>
</dbReference>
<dbReference type="EMBL" id="CP011304">
    <property type="protein sequence ID" value="AKE65932.1"/>
    <property type="molecule type" value="Genomic_DNA"/>
</dbReference>
<evidence type="ECO:0000256" key="1">
    <source>
        <dbReference type="SAM" id="MobiDB-lite"/>
    </source>
</evidence>
<organism evidence="2 3">
    <name type="scientific">Microcystis aeruginosa NIES-2549</name>
    <dbReference type="NCBI Taxonomy" id="1641812"/>
    <lineage>
        <taxon>Bacteria</taxon>
        <taxon>Bacillati</taxon>
        <taxon>Cyanobacteriota</taxon>
        <taxon>Cyanophyceae</taxon>
        <taxon>Oscillatoriophycideae</taxon>
        <taxon>Chroococcales</taxon>
        <taxon>Microcystaceae</taxon>
        <taxon>Microcystis</taxon>
    </lineage>
</organism>
<gene>
    <name evidence="2" type="ORF">MYAER_3594</name>
</gene>
<feature type="region of interest" description="Disordered" evidence="1">
    <location>
        <begin position="1"/>
        <end position="26"/>
    </location>
</feature>
<accession>A0A0F6U6L4</accession>
<evidence type="ECO:0000313" key="3">
    <source>
        <dbReference type="Proteomes" id="UP000034103"/>
    </source>
</evidence>
<reference evidence="2 3" key="1">
    <citation type="journal article" date="2015" name="Genome Announc.">
        <title>Complete Genome Sequence of Microcystis aeruginosa NIES-2549, a Bloom-Forming Cyanobacterium from Lake Kasumigaura, Japan.</title>
        <authorList>
            <person name="Yamaguchi H."/>
            <person name="Suzuki S."/>
            <person name="Tanabe Y."/>
            <person name="Osana Y."/>
            <person name="Shimura Y."/>
            <person name="Ishida K."/>
            <person name="Kawachi M."/>
        </authorList>
    </citation>
    <scope>NUCLEOTIDE SEQUENCE [LARGE SCALE GENOMIC DNA]</scope>
    <source>
        <strain evidence="2 3">NIES-2549</strain>
    </source>
</reference>
<proteinExistence type="predicted"/>
<dbReference type="HOGENOM" id="CLU_3202005_0_0_3"/>
<protein>
    <submittedName>
        <fullName evidence="2">Uncharacterized protein</fullName>
    </submittedName>
</protein>
<evidence type="ECO:0000313" key="2">
    <source>
        <dbReference type="EMBL" id="AKE65932.1"/>
    </source>
</evidence>